<evidence type="ECO:0000313" key="4">
    <source>
        <dbReference type="Proteomes" id="UP000183509"/>
    </source>
</evidence>
<evidence type="ECO:0000313" key="3">
    <source>
        <dbReference type="EMBL" id="SAY76932.1"/>
    </source>
</evidence>
<reference evidence="3 4" key="1">
    <citation type="submission" date="2016-04" db="EMBL/GenBank/DDBJ databases">
        <authorList>
            <person name="Millard A."/>
        </authorList>
    </citation>
    <scope>NUCLEOTIDE SEQUENCE [LARGE SCALE GENOMIC DNA]</scope>
    <source>
        <strain evidence="3">Isolate 22</strain>
    </source>
</reference>
<reference evidence="2 5" key="2">
    <citation type="submission" date="2018-05" db="EMBL/GenBank/DDBJ databases">
        <title>Vancomycin-resistant Enterococcus faecium strain from Chelyabinsk, Russia.</title>
        <authorList>
            <person name="Gostev V."/>
            <person name="Goncharov A."/>
            <person name="Kolodzhieva V."/>
            <person name="Suvorov A."/>
            <person name="Sidorenko S."/>
            <person name="Zueva L."/>
        </authorList>
    </citation>
    <scope>NUCLEOTIDE SEQUENCE [LARGE SCALE GENOMIC DNA]</scope>
    <source>
        <strain evidence="2 5">20</strain>
    </source>
</reference>
<dbReference type="EMBL" id="WEFP01000002">
    <property type="protein sequence ID" value="KAB7572852.1"/>
    <property type="molecule type" value="Genomic_DNA"/>
</dbReference>
<organism evidence="1 6">
    <name type="scientific">Enterococcus faecium</name>
    <name type="common">Streptococcus faecium</name>
    <dbReference type="NCBI Taxonomy" id="1352"/>
    <lineage>
        <taxon>Bacteria</taxon>
        <taxon>Bacillati</taxon>
        <taxon>Bacillota</taxon>
        <taxon>Bacilli</taxon>
        <taxon>Lactobacillales</taxon>
        <taxon>Enterococcaceae</taxon>
        <taxon>Enterococcus</taxon>
    </lineage>
</organism>
<accession>A0A132Z4W7</accession>
<dbReference type="EMBL" id="QHGU01000005">
    <property type="protein sequence ID" value="PZM56922.1"/>
    <property type="molecule type" value="Genomic_DNA"/>
</dbReference>
<dbReference type="Proteomes" id="UP000249070">
    <property type="component" value="Unassembled WGS sequence"/>
</dbReference>
<evidence type="ECO:0000313" key="6">
    <source>
        <dbReference type="Proteomes" id="UP000469871"/>
    </source>
</evidence>
<dbReference type="EMBL" id="FKLM01000005">
    <property type="protein sequence ID" value="SAY76932.1"/>
    <property type="molecule type" value="Genomic_DNA"/>
</dbReference>
<dbReference type="Proteomes" id="UP000183509">
    <property type="component" value="Unassembled WGS sequence"/>
</dbReference>
<dbReference type="AlphaFoldDB" id="A0A132Z4W7"/>
<sequence>MELKIDKLTLDDPAFKIIDDRVVQQVEQTQGTLLSLLEKKYQFPKYMNKAQAAKYMNVSYNTMMQKYVPNGLKLIIVDGVVRISQDECDRFMEEYQK</sequence>
<proteinExistence type="predicted"/>
<dbReference type="RefSeq" id="WP_002296500.1">
    <property type="nucleotide sequence ID" value="NZ_AP022341.1"/>
</dbReference>
<protein>
    <submittedName>
        <fullName evidence="3">Helix-turn-helix domain protein</fullName>
    </submittedName>
</protein>
<evidence type="ECO:0000313" key="5">
    <source>
        <dbReference type="Proteomes" id="UP000249070"/>
    </source>
</evidence>
<reference evidence="1 6" key="3">
    <citation type="submission" date="2019-10" db="EMBL/GenBank/DDBJ databases">
        <title>Evolutionary dynamics of vancomycin-resistant Enterococcus faecium during gastrointestinal tract colonization and bloodstream infection in immunocompromised pediatric patients.</title>
        <authorList>
            <person name="Chilambi G.S."/>
            <person name="Nordstrom H.R."/>
            <person name="Evans D.R."/>
            <person name="Ferrolino J."/>
            <person name="Hayden R.T."/>
            <person name="Maron G.M."/>
            <person name="Vo A.N."/>
            <person name="Gilmore M.S."/>
            <person name="Wolf J."/>
            <person name="Rosch J.W."/>
            <person name="Van Tyne D."/>
        </authorList>
    </citation>
    <scope>NUCLEOTIDE SEQUENCE [LARGE SCALE GENOMIC DNA]</scope>
    <source>
        <strain evidence="1 6">VRECG27</strain>
    </source>
</reference>
<evidence type="ECO:0000313" key="1">
    <source>
        <dbReference type="EMBL" id="KAB7572852.1"/>
    </source>
</evidence>
<gene>
    <name evidence="2" type="ORF">DKP91_01950</name>
    <name evidence="3" type="ORF">DTPHA_600470</name>
    <name evidence="1" type="ORF">GBM73_13670</name>
</gene>
<evidence type="ECO:0000313" key="2">
    <source>
        <dbReference type="EMBL" id="PZM56922.1"/>
    </source>
</evidence>
<comment type="caution">
    <text evidence="1">The sequence shown here is derived from an EMBL/GenBank/DDBJ whole genome shotgun (WGS) entry which is preliminary data.</text>
</comment>
<name>A0A132Z4W7_ENTFC</name>
<dbReference type="Proteomes" id="UP000469871">
    <property type="component" value="Unassembled WGS sequence"/>
</dbReference>